<evidence type="ECO:0000256" key="5">
    <source>
        <dbReference type="ARBA" id="ARBA00023136"/>
    </source>
</evidence>
<comment type="subcellular location">
    <subcellularLocation>
        <location evidence="1">Cell membrane</location>
        <topology evidence="1">Multi-pass membrane protein</topology>
    </subcellularLocation>
</comment>
<proteinExistence type="inferred from homology"/>
<feature type="transmembrane region" description="Helical" evidence="7">
    <location>
        <begin position="377"/>
        <end position="397"/>
    </location>
</feature>
<dbReference type="Pfam" id="PF12704">
    <property type="entry name" value="MacB_PCD"/>
    <property type="match status" value="1"/>
</dbReference>
<keyword evidence="4 7" id="KW-1133">Transmembrane helix</keyword>
<dbReference type="GO" id="GO:0005886">
    <property type="term" value="C:plasma membrane"/>
    <property type="evidence" value="ECO:0007669"/>
    <property type="project" value="UniProtKB-SubCell"/>
</dbReference>
<reference evidence="10" key="1">
    <citation type="submission" date="2020-04" db="EMBL/GenBank/DDBJ databases">
        <title>Deep metagenomics examines the oral microbiome during advanced dental caries in children, revealing novel taxa and co-occurrences with host molecules.</title>
        <authorList>
            <person name="Baker J.L."/>
            <person name="Morton J.T."/>
            <person name="Dinis M."/>
            <person name="Alvarez R."/>
            <person name="Tran N.C."/>
            <person name="Knight R."/>
            <person name="Edlund A."/>
        </authorList>
    </citation>
    <scope>NUCLEOTIDE SEQUENCE</scope>
    <source>
        <strain evidence="10">JCVI_34_bin.1</strain>
    </source>
</reference>
<dbReference type="PANTHER" id="PTHR30572">
    <property type="entry name" value="MEMBRANE COMPONENT OF TRANSPORTER-RELATED"/>
    <property type="match status" value="1"/>
</dbReference>
<evidence type="ECO:0000313" key="11">
    <source>
        <dbReference type="Proteomes" id="UP000704068"/>
    </source>
</evidence>
<evidence type="ECO:0000256" key="2">
    <source>
        <dbReference type="ARBA" id="ARBA00022475"/>
    </source>
</evidence>
<accession>A0A929RVE1</accession>
<dbReference type="InterPro" id="IPR025857">
    <property type="entry name" value="MacB_PCD"/>
</dbReference>
<keyword evidence="5 7" id="KW-0472">Membrane</keyword>
<dbReference type="Proteomes" id="UP000704068">
    <property type="component" value="Unassembled WGS sequence"/>
</dbReference>
<dbReference type="InterPro" id="IPR003838">
    <property type="entry name" value="ABC3_permease_C"/>
</dbReference>
<evidence type="ECO:0000256" key="3">
    <source>
        <dbReference type="ARBA" id="ARBA00022692"/>
    </source>
</evidence>
<comment type="caution">
    <text evidence="10">The sequence shown here is derived from an EMBL/GenBank/DDBJ whole genome shotgun (WGS) entry which is preliminary data.</text>
</comment>
<gene>
    <name evidence="10" type="ORF">HXK21_02745</name>
</gene>
<dbReference type="Pfam" id="PF02687">
    <property type="entry name" value="FtsX"/>
    <property type="match status" value="1"/>
</dbReference>
<dbReference type="AlphaFoldDB" id="A0A929RVE1"/>
<feature type="transmembrane region" description="Helical" evidence="7">
    <location>
        <begin position="24"/>
        <end position="43"/>
    </location>
</feature>
<feature type="domain" description="ABC3 transporter permease C-terminal" evidence="8">
    <location>
        <begin position="289"/>
        <end position="407"/>
    </location>
</feature>
<evidence type="ECO:0000256" key="6">
    <source>
        <dbReference type="ARBA" id="ARBA00038076"/>
    </source>
</evidence>
<evidence type="ECO:0000259" key="9">
    <source>
        <dbReference type="Pfam" id="PF12704"/>
    </source>
</evidence>
<feature type="transmembrane region" description="Helical" evidence="7">
    <location>
        <begin position="286"/>
        <end position="310"/>
    </location>
</feature>
<dbReference type="InterPro" id="IPR050250">
    <property type="entry name" value="Macrolide_Exporter_MacB"/>
</dbReference>
<dbReference type="RefSeq" id="WP_303763130.1">
    <property type="nucleotide sequence ID" value="NZ_JABZGR010000005.1"/>
</dbReference>
<name>A0A929RVE1_9BACT</name>
<evidence type="ECO:0000256" key="4">
    <source>
        <dbReference type="ARBA" id="ARBA00022989"/>
    </source>
</evidence>
<dbReference type="GO" id="GO:0022857">
    <property type="term" value="F:transmembrane transporter activity"/>
    <property type="evidence" value="ECO:0007669"/>
    <property type="project" value="TreeGrafter"/>
</dbReference>
<keyword evidence="3 7" id="KW-0812">Transmembrane</keyword>
<organism evidence="10 11">
    <name type="scientific">Alloprevotella tannerae</name>
    <dbReference type="NCBI Taxonomy" id="76122"/>
    <lineage>
        <taxon>Bacteria</taxon>
        <taxon>Pseudomonadati</taxon>
        <taxon>Bacteroidota</taxon>
        <taxon>Bacteroidia</taxon>
        <taxon>Bacteroidales</taxon>
        <taxon>Prevotellaceae</taxon>
        <taxon>Alloprevotella</taxon>
    </lineage>
</organism>
<evidence type="ECO:0000256" key="7">
    <source>
        <dbReference type="SAM" id="Phobius"/>
    </source>
</evidence>
<feature type="domain" description="MacB-like periplasmic core" evidence="9">
    <location>
        <begin position="23"/>
        <end position="247"/>
    </location>
</feature>
<evidence type="ECO:0000259" key="8">
    <source>
        <dbReference type="Pfam" id="PF02687"/>
    </source>
</evidence>
<keyword evidence="2" id="KW-1003">Cell membrane</keyword>
<dbReference type="EMBL" id="JABZGR010000005">
    <property type="protein sequence ID" value="MBF0969948.1"/>
    <property type="molecule type" value="Genomic_DNA"/>
</dbReference>
<sequence>MRLFDLDRWSETYESLSRNKARSFLTAFGIFWGIFMLIFLMGGGQGFQRLMSRTFEGAAQNSCYVFPGETTIAYKGMQSQRTWQLDINDVERLKKKVSHLETVTPIIQQWSKTFQYESKKAKGTMRGVRSDYINIENPKIGYGRFINETDIIQKRKVCVIGKRIKEELFPDIENPCGRYIKLDSIYYRIVGVSKSNTNVGGGGNTSETAFIPFTTMQEIYHLGDNISFLTFTVKKGYTVAETQDEVGDIIKEAHLIAPNDKQAVFLFNIELMFQMVESLFDGMSFLVWMIGIGTLISGAIGVSNIMMVTIRERTIEIGIRRAIGAKPSDIVKQIMAESIILTILAGVSGIFFAVLLLNGVEMIVSTTGLDINFQISFTLALVASLALAILGGLAGMAPSLRALSIKPIDAIRNE</sequence>
<evidence type="ECO:0000256" key="1">
    <source>
        <dbReference type="ARBA" id="ARBA00004651"/>
    </source>
</evidence>
<comment type="similarity">
    <text evidence="6">Belongs to the ABC-4 integral membrane protein family.</text>
</comment>
<protein>
    <submittedName>
        <fullName evidence="10">ABC transporter permease</fullName>
    </submittedName>
</protein>
<dbReference type="PANTHER" id="PTHR30572:SF4">
    <property type="entry name" value="ABC TRANSPORTER PERMEASE YTRF"/>
    <property type="match status" value="1"/>
</dbReference>
<feature type="transmembrane region" description="Helical" evidence="7">
    <location>
        <begin position="339"/>
        <end position="357"/>
    </location>
</feature>
<evidence type="ECO:0000313" key="10">
    <source>
        <dbReference type="EMBL" id="MBF0969948.1"/>
    </source>
</evidence>